<sequence>MAEGDIYIRGTGWNRMANRILMVNGKTIYHYDIGLRVTTLRRTDLSTVFDGTYDIYSGDHTIAQNQLADKLWIG</sequence>
<dbReference type="AlphaFoldDB" id="A0A1H0XIJ5"/>
<dbReference type="RefSeq" id="WP_176944038.1">
    <property type="nucleotide sequence ID" value="NZ_FNJW01000006.1"/>
</dbReference>
<protein>
    <submittedName>
        <fullName evidence="1">Uncharacterized protein</fullName>
    </submittedName>
</protein>
<name>A0A1H0XIJ5_9LACT</name>
<gene>
    <name evidence="1" type="ORF">SAMN04487752_0294</name>
</gene>
<evidence type="ECO:0000313" key="2">
    <source>
        <dbReference type="Proteomes" id="UP000199481"/>
    </source>
</evidence>
<reference evidence="2" key="1">
    <citation type="submission" date="2016-10" db="EMBL/GenBank/DDBJ databases">
        <authorList>
            <person name="Varghese N."/>
            <person name="Submissions S."/>
        </authorList>
    </citation>
    <scope>NUCLEOTIDE SEQUENCE [LARGE SCALE GENOMIC DNA]</scope>
    <source>
        <strain evidence="2">MPL-11</strain>
    </source>
</reference>
<evidence type="ECO:0000313" key="1">
    <source>
        <dbReference type="EMBL" id="SDQ02772.1"/>
    </source>
</evidence>
<dbReference type="Proteomes" id="UP000199481">
    <property type="component" value="Unassembled WGS sequence"/>
</dbReference>
<organism evidence="1 2">
    <name type="scientific">Carnobacterium viridans</name>
    <dbReference type="NCBI Taxonomy" id="174587"/>
    <lineage>
        <taxon>Bacteria</taxon>
        <taxon>Bacillati</taxon>
        <taxon>Bacillota</taxon>
        <taxon>Bacilli</taxon>
        <taxon>Lactobacillales</taxon>
        <taxon>Carnobacteriaceae</taxon>
        <taxon>Carnobacterium</taxon>
    </lineage>
</organism>
<keyword evidence="2" id="KW-1185">Reference proteome</keyword>
<proteinExistence type="predicted"/>
<accession>A0A1H0XIJ5</accession>
<dbReference type="EMBL" id="FNJW01000006">
    <property type="protein sequence ID" value="SDQ02772.1"/>
    <property type="molecule type" value="Genomic_DNA"/>
</dbReference>